<evidence type="ECO:0000313" key="1">
    <source>
        <dbReference type="EMBL" id="KGF26648.1"/>
    </source>
</evidence>
<sequence length="447" mass="50527">MSYSSFGAKPYERASKSSHHHIINDPSVKEALNKLYIPPRVEGVGIEDLLVKHKPLQASIQHIVAIDGGYTEVPLRDSYPSAKLHFFQFGALHFKLEDLEALSLTKHIDPEDMQKLKNIDRIKLPLGTYGTRRQDCASLCDSVRKTLFEFLAKETLGEEDSLLETLAWFTFKKYKNNSNEGSWVLASNPHGRDYGNFELREKEMNNDYSFRCSTTGKDIYLSDIFRLHELISEDAGAGGIVGYVAGLVEHLLLLHVIRHLIKKNPGALKYVLFIIDRPTGWFGVTARMHSLMLELNEWLFDKYSFFLAGLEKSGAFVEHAADLQRSMPNSSILLLNDKYIYSYISPGQENPNSPYASTSYYGHKVIFKTAHGQMYVVSLPVKKLSKNPKEEDIPNLHSVLGCIEKLHCDMYENALLPVALANKLVSLSAHPSSNILRTFSKDIITSR</sequence>
<protein>
    <submittedName>
        <fullName evidence="1">NurA domain-containing protein</fullName>
    </submittedName>
</protein>
<keyword evidence="2" id="KW-1185">Reference proteome</keyword>
<gene>
    <name evidence="1" type="ORF">HMPREF2130_10385</name>
</gene>
<dbReference type="AlphaFoldDB" id="A0A095YW89"/>
<evidence type="ECO:0000313" key="2">
    <source>
        <dbReference type="Proteomes" id="UP000029629"/>
    </source>
</evidence>
<reference evidence="1 2" key="1">
    <citation type="submission" date="2014-07" db="EMBL/GenBank/DDBJ databases">
        <authorList>
            <person name="McCorrison J."/>
            <person name="Sanka R."/>
            <person name="Torralba M."/>
            <person name="Gillis M."/>
            <person name="Haft D.H."/>
            <person name="Methe B."/>
            <person name="Sutton G."/>
            <person name="Nelson K.E."/>
        </authorList>
    </citation>
    <scope>NUCLEOTIDE SEQUENCE [LARGE SCALE GENOMIC DNA]</scope>
    <source>
        <strain evidence="1 2">DNF00040</strain>
    </source>
</reference>
<dbReference type="EMBL" id="JRNI01000072">
    <property type="protein sequence ID" value="KGF26648.1"/>
    <property type="molecule type" value="Genomic_DNA"/>
</dbReference>
<name>A0A095YW89_9BURK</name>
<dbReference type="Proteomes" id="UP000029629">
    <property type="component" value="Unassembled WGS sequence"/>
</dbReference>
<accession>A0A095YW89</accession>
<dbReference type="eggNOG" id="ENOG502Z8JN">
    <property type="taxonomic scope" value="Bacteria"/>
</dbReference>
<organism evidence="1 2">
    <name type="scientific">Oligella urethralis DNF00040</name>
    <dbReference type="NCBI Taxonomy" id="1401065"/>
    <lineage>
        <taxon>Bacteria</taxon>
        <taxon>Pseudomonadati</taxon>
        <taxon>Pseudomonadota</taxon>
        <taxon>Betaproteobacteria</taxon>
        <taxon>Burkholderiales</taxon>
        <taxon>Alcaligenaceae</taxon>
        <taxon>Oligella</taxon>
    </lineage>
</organism>
<comment type="caution">
    <text evidence="1">The sequence shown here is derived from an EMBL/GenBank/DDBJ whole genome shotgun (WGS) entry which is preliminary data.</text>
</comment>
<dbReference type="RefSeq" id="WP_036560709.1">
    <property type="nucleotide sequence ID" value="NZ_JRNI01000072.1"/>
</dbReference>
<proteinExistence type="predicted"/>
<dbReference type="OrthoDB" id="63920at2"/>